<accession>A0ABN9WX42</accession>
<name>A0ABN9WX42_9DINO</name>
<dbReference type="Proteomes" id="UP001189429">
    <property type="component" value="Unassembled WGS sequence"/>
</dbReference>
<reference evidence="1" key="1">
    <citation type="submission" date="2023-10" db="EMBL/GenBank/DDBJ databases">
        <authorList>
            <person name="Chen Y."/>
            <person name="Shah S."/>
            <person name="Dougan E. K."/>
            <person name="Thang M."/>
            <person name="Chan C."/>
        </authorList>
    </citation>
    <scope>NUCLEOTIDE SEQUENCE [LARGE SCALE GENOMIC DNA]</scope>
</reference>
<gene>
    <name evidence="1" type="ORF">PCOR1329_LOCUS70480</name>
</gene>
<dbReference type="EMBL" id="CAUYUJ010019313">
    <property type="protein sequence ID" value="CAK0890183.1"/>
    <property type="molecule type" value="Genomic_DNA"/>
</dbReference>
<organism evidence="1 2">
    <name type="scientific">Prorocentrum cordatum</name>
    <dbReference type="NCBI Taxonomy" id="2364126"/>
    <lineage>
        <taxon>Eukaryota</taxon>
        <taxon>Sar</taxon>
        <taxon>Alveolata</taxon>
        <taxon>Dinophyceae</taxon>
        <taxon>Prorocentrales</taxon>
        <taxon>Prorocentraceae</taxon>
        <taxon>Prorocentrum</taxon>
    </lineage>
</organism>
<keyword evidence="2" id="KW-1185">Reference proteome</keyword>
<proteinExistence type="predicted"/>
<evidence type="ECO:0000313" key="1">
    <source>
        <dbReference type="EMBL" id="CAK0890183.1"/>
    </source>
</evidence>
<sequence>MIADQKKLLGTMKCTVSRFNGSVGQEEMIVKWETKADWHRNHRSDVRKYVRRSNMVNSFFLVGGFGLWLPRLAFEEKVLKTGGRSSKLEVGVWYEFDDAYIGWPTDNLKNLTEIRWNKFYDQYSAAIRNVLNLEKPWDAAPAAKAKPKPKGQAGPKAEL</sequence>
<evidence type="ECO:0000313" key="2">
    <source>
        <dbReference type="Proteomes" id="UP001189429"/>
    </source>
</evidence>
<comment type="caution">
    <text evidence="1">The sequence shown here is derived from an EMBL/GenBank/DDBJ whole genome shotgun (WGS) entry which is preliminary data.</text>
</comment>
<protein>
    <submittedName>
        <fullName evidence="1">Uncharacterized protein</fullName>
    </submittedName>
</protein>